<dbReference type="Proteomes" id="UP000040576">
    <property type="component" value="Unassembled WGS sequence"/>
</dbReference>
<dbReference type="Pfam" id="PF00730">
    <property type="entry name" value="HhH-GPD"/>
    <property type="match status" value="1"/>
</dbReference>
<comment type="similarity">
    <text evidence="1">Belongs to the Nth/MutY family.</text>
</comment>
<evidence type="ECO:0000256" key="3">
    <source>
        <dbReference type="ARBA" id="ARBA00022723"/>
    </source>
</evidence>
<name>A0A090IZY2_9BACI</name>
<dbReference type="SUPFAM" id="SSF48150">
    <property type="entry name" value="DNA-glycosylase"/>
    <property type="match status" value="1"/>
</dbReference>
<gene>
    <name evidence="13" type="ORF">B4167_3690</name>
    <name evidence="12" type="ORF">BT1A1_1293</name>
</gene>
<dbReference type="GO" id="GO:0046872">
    <property type="term" value="F:metal ion binding"/>
    <property type="evidence" value="ECO:0007669"/>
    <property type="project" value="UniProtKB-KW"/>
</dbReference>
<sequence length="213" mass="25425">MKIKNIQEIYEHLFEHYGPQHWWPADTDFEMMISAILVQNTNWRNVEKALEQLRPYLTPQQLDVLSKEEIAQFIRSSGFYNRKAERIKSFLSWLKNYHFHIDSIRDKDKKQLREELLQISGIGKETADSILLYVFNTPVFIVDAYAKRIFYRLGYDLPDDYDSFRQLVEKELPQDVQLYNEFHALLVQHAKTYCKSKPICDRCPLSGLCKRRV</sequence>
<dbReference type="RefSeq" id="WP_051989039.1">
    <property type="nucleotide sequence ID" value="NZ_CCRF01000042.1"/>
</dbReference>
<evidence type="ECO:0000256" key="9">
    <source>
        <dbReference type="ARBA" id="ARBA00023295"/>
    </source>
</evidence>
<dbReference type="SMART" id="SM00478">
    <property type="entry name" value="ENDO3c"/>
    <property type="match status" value="1"/>
</dbReference>
<keyword evidence="8" id="KW-0234">DNA repair</keyword>
<keyword evidence="13" id="KW-0540">Nuclease</keyword>
<evidence type="ECO:0000313" key="14">
    <source>
        <dbReference type="Proteomes" id="UP000032076"/>
    </source>
</evidence>
<evidence type="ECO:0000256" key="1">
    <source>
        <dbReference type="ARBA" id="ARBA00008343"/>
    </source>
</evidence>
<dbReference type="InterPro" id="IPR000445">
    <property type="entry name" value="HhH_motif"/>
</dbReference>
<dbReference type="InterPro" id="IPR011257">
    <property type="entry name" value="DNA_glycosylase"/>
</dbReference>
<dbReference type="Pfam" id="PF00633">
    <property type="entry name" value="HHH"/>
    <property type="match status" value="1"/>
</dbReference>
<dbReference type="GO" id="GO:0003677">
    <property type="term" value="F:DNA binding"/>
    <property type="evidence" value="ECO:0007669"/>
    <property type="project" value="InterPro"/>
</dbReference>
<evidence type="ECO:0000313" key="12">
    <source>
        <dbReference type="EMBL" id="CEE01125.1"/>
    </source>
</evidence>
<dbReference type="AlphaFoldDB" id="A0A090IZY2"/>
<evidence type="ECO:0000259" key="11">
    <source>
        <dbReference type="SMART" id="SM00478"/>
    </source>
</evidence>
<keyword evidence="13" id="KW-0255">Endonuclease</keyword>
<dbReference type="EMBL" id="CCRF01000042">
    <property type="protein sequence ID" value="CEE01125.1"/>
    <property type="molecule type" value="Genomic_DNA"/>
</dbReference>
<dbReference type="InterPro" id="IPR003583">
    <property type="entry name" value="Hlx-hairpin-Hlx_DNA-bd_motif"/>
</dbReference>
<organism evidence="12 15">
    <name type="scientific">Caldibacillus thermoamylovorans</name>
    <dbReference type="NCBI Taxonomy" id="35841"/>
    <lineage>
        <taxon>Bacteria</taxon>
        <taxon>Bacillati</taxon>
        <taxon>Bacillota</taxon>
        <taxon>Bacilli</taxon>
        <taxon>Bacillales</taxon>
        <taxon>Bacillaceae</taxon>
        <taxon>Caldibacillus</taxon>
    </lineage>
</organism>
<keyword evidence="15" id="KW-1185">Reference proteome</keyword>
<keyword evidence="6" id="KW-0408">Iron</keyword>
<keyword evidence="3" id="KW-0479">Metal-binding</keyword>
<dbReference type="PANTHER" id="PTHR10359">
    <property type="entry name" value="A/G-SPECIFIC ADENINE GLYCOSYLASE/ENDONUCLEASE III"/>
    <property type="match status" value="1"/>
</dbReference>
<dbReference type="GO" id="GO:0140078">
    <property type="term" value="F:class I DNA-(apurinic or apyrimidinic site) endonuclease activity"/>
    <property type="evidence" value="ECO:0007669"/>
    <property type="project" value="UniProtKB-EC"/>
</dbReference>
<dbReference type="PIRSF" id="PIRSF001435">
    <property type="entry name" value="Nth"/>
    <property type="match status" value="1"/>
</dbReference>
<keyword evidence="2" id="KW-0004">4Fe-4S</keyword>
<keyword evidence="4" id="KW-0227">DNA damage</keyword>
<accession>A0A090IZY2</accession>
<dbReference type="Gene3D" id="1.10.1670.10">
    <property type="entry name" value="Helix-hairpin-Helix base-excision DNA repair enzymes (C-terminal)"/>
    <property type="match status" value="1"/>
</dbReference>
<dbReference type="EC" id="4.2.99.18" evidence="13"/>
<reference evidence="13 14" key="2">
    <citation type="submission" date="2015-01" db="EMBL/GenBank/DDBJ databases">
        <title>Draft Genome Sequences of Four Bacillus thermoamylovorans Strains, Isolated From Food Products.</title>
        <authorList>
            <person name="Krawcyk A.O."/>
            <person name="Berendsen E.M."/>
            <person name="Eijlander R.T."/>
            <person name="de Jong A."/>
            <person name="Wells-Bennik M."/>
            <person name="Kuipers O.P."/>
        </authorList>
    </citation>
    <scope>NUCLEOTIDE SEQUENCE [LARGE SCALE GENOMIC DNA]</scope>
    <source>
        <strain evidence="13 14">B4167</strain>
    </source>
</reference>
<dbReference type="CDD" id="cd00056">
    <property type="entry name" value="ENDO3c"/>
    <property type="match status" value="1"/>
</dbReference>
<keyword evidence="7" id="KW-0411">Iron-sulfur</keyword>
<protein>
    <submittedName>
        <fullName evidence="12">DNA-lyase</fullName>
    </submittedName>
    <submittedName>
        <fullName evidence="13">Endonuclease III</fullName>
        <ecNumber evidence="13">4.2.99.18</ecNumber>
    </submittedName>
</protein>
<keyword evidence="5" id="KW-0378">Hydrolase</keyword>
<evidence type="ECO:0000256" key="7">
    <source>
        <dbReference type="ARBA" id="ARBA00023014"/>
    </source>
</evidence>
<keyword evidence="12" id="KW-0456">Lyase</keyword>
<evidence type="ECO:0000256" key="2">
    <source>
        <dbReference type="ARBA" id="ARBA00022485"/>
    </source>
</evidence>
<dbReference type="InterPro" id="IPR023170">
    <property type="entry name" value="HhH_base_excis_C"/>
</dbReference>
<dbReference type="GO" id="GO:0006284">
    <property type="term" value="P:base-excision repair"/>
    <property type="evidence" value="ECO:0007669"/>
    <property type="project" value="InterPro"/>
</dbReference>
<dbReference type="EMBL" id="JXLU01000127">
    <property type="protein sequence ID" value="KIO71433.1"/>
    <property type="molecule type" value="Genomic_DNA"/>
</dbReference>
<dbReference type="PANTHER" id="PTHR10359:SF19">
    <property type="entry name" value="DNA REPAIR GLYCOSYLASE MJ1434-RELATED"/>
    <property type="match status" value="1"/>
</dbReference>
<dbReference type="GO" id="GO:0051539">
    <property type="term" value="F:4 iron, 4 sulfur cluster binding"/>
    <property type="evidence" value="ECO:0007669"/>
    <property type="project" value="UniProtKB-KW"/>
</dbReference>
<proteinExistence type="inferred from homology"/>
<evidence type="ECO:0000256" key="5">
    <source>
        <dbReference type="ARBA" id="ARBA00022801"/>
    </source>
</evidence>
<reference evidence="12 15" key="1">
    <citation type="submission" date="2014-07" db="EMBL/GenBank/DDBJ databases">
        <authorList>
            <person name="Wibberg Daniel"/>
        </authorList>
    </citation>
    <scope>NUCLEOTIDE SEQUENCE [LARGE SCALE GENOMIC DNA]</scope>
</reference>
<dbReference type="InterPro" id="IPR003265">
    <property type="entry name" value="HhH-GPD_domain"/>
</dbReference>
<dbReference type="PATRIC" id="fig|35841.8.peg.2178"/>
<evidence type="ECO:0000259" key="10">
    <source>
        <dbReference type="SMART" id="SM00278"/>
    </source>
</evidence>
<evidence type="ECO:0000256" key="6">
    <source>
        <dbReference type="ARBA" id="ARBA00023004"/>
    </source>
</evidence>
<dbReference type="Proteomes" id="UP000032076">
    <property type="component" value="Unassembled WGS sequence"/>
</dbReference>
<evidence type="ECO:0000313" key="13">
    <source>
        <dbReference type="EMBL" id="KIO71433.1"/>
    </source>
</evidence>
<dbReference type="SMART" id="SM00278">
    <property type="entry name" value="HhH1"/>
    <property type="match status" value="1"/>
</dbReference>
<dbReference type="Gene3D" id="1.10.340.30">
    <property type="entry name" value="Hypothetical protein, domain 2"/>
    <property type="match status" value="1"/>
</dbReference>
<evidence type="ECO:0000256" key="4">
    <source>
        <dbReference type="ARBA" id="ARBA00022763"/>
    </source>
</evidence>
<keyword evidence="9" id="KW-0326">Glycosidase</keyword>
<feature type="domain" description="Helix-hairpin-helix DNA-binding motif class 1" evidence="10">
    <location>
        <begin position="114"/>
        <end position="133"/>
    </location>
</feature>
<feature type="domain" description="HhH-GPD" evidence="11">
    <location>
        <begin position="37"/>
        <end position="192"/>
    </location>
</feature>
<dbReference type="GO" id="GO:0019104">
    <property type="term" value="F:DNA N-glycosylase activity"/>
    <property type="evidence" value="ECO:0007669"/>
    <property type="project" value="UniProtKB-ARBA"/>
</dbReference>
<evidence type="ECO:0000313" key="15">
    <source>
        <dbReference type="Proteomes" id="UP000040576"/>
    </source>
</evidence>
<evidence type="ECO:0000256" key="8">
    <source>
        <dbReference type="ARBA" id="ARBA00023204"/>
    </source>
</evidence>